<evidence type="ECO:0000256" key="11">
    <source>
        <dbReference type="ARBA" id="ARBA00023004"/>
    </source>
</evidence>
<dbReference type="PRINTS" id="PR00344">
    <property type="entry name" value="BCTRLSENSOR"/>
</dbReference>
<dbReference type="Pfam" id="PF02518">
    <property type="entry name" value="HATPase_c"/>
    <property type="match status" value="1"/>
</dbReference>
<dbReference type="InterPro" id="IPR005467">
    <property type="entry name" value="His_kinase_dom"/>
</dbReference>
<dbReference type="PROSITE" id="PS50109">
    <property type="entry name" value="HIS_KIN"/>
    <property type="match status" value="1"/>
</dbReference>
<dbReference type="GO" id="GO:0046983">
    <property type="term" value="F:protein dimerization activity"/>
    <property type="evidence" value="ECO:0007669"/>
    <property type="project" value="InterPro"/>
</dbReference>
<feature type="transmembrane region" description="Helical" evidence="16">
    <location>
        <begin position="28"/>
        <end position="47"/>
    </location>
</feature>
<comment type="catalytic activity">
    <reaction evidence="1">
        <text>ATP + protein L-histidine = ADP + protein N-phospho-L-histidine.</text>
        <dbReference type="EC" id="2.7.13.3"/>
    </reaction>
</comment>
<keyword evidence="16" id="KW-1133">Transmembrane helix</keyword>
<dbReference type="GO" id="GO:0051539">
    <property type="term" value="F:4 iron, 4 sulfur cluster binding"/>
    <property type="evidence" value="ECO:0007669"/>
    <property type="project" value="UniProtKB-KW"/>
</dbReference>
<keyword evidence="12" id="KW-0902">Two-component regulatory system</keyword>
<comment type="subcellular location">
    <subcellularLocation>
        <location evidence="3">Cytoplasm</location>
    </subcellularLocation>
</comment>
<evidence type="ECO:0000256" key="6">
    <source>
        <dbReference type="ARBA" id="ARBA00022485"/>
    </source>
</evidence>
<protein>
    <recommendedName>
        <fullName evidence="5">Oxygen sensor histidine kinase NreB</fullName>
        <ecNumber evidence="4">2.7.13.3</ecNumber>
    </recommendedName>
    <alternativeName>
        <fullName evidence="15">Nitrogen regulation protein B</fullName>
    </alternativeName>
</protein>
<dbReference type="Gene3D" id="1.20.5.1930">
    <property type="match status" value="1"/>
</dbReference>
<feature type="domain" description="Histidine kinase" evidence="17">
    <location>
        <begin position="365"/>
        <end position="454"/>
    </location>
</feature>
<dbReference type="PANTHER" id="PTHR24421">
    <property type="entry name" value="NITRATE/NITRITE SENSOR PROTEIN NARX-RELATED"/>
    <property type="match status" value="1"/>
</dbReference>
<reference evidence="18 19" key="1">
    <citation type="submission" date="2020-10" db="EMBL/GenBank/DDBJ databases">
        <title>Ca. Dormibacterota MAGs.</title>
        <authorList>
            <person name="Montgomery K."/>
        </authorList>
    </citation>
    <scope>NUCLEOTIDE SEQUENCE [LARGE SCALE GENOMIC DNA]</scope>
    <source>
        <strain evidence="18">Mitchell_Peninsula_5</strain>
    </source>
</reference>
<dbReference type="EMBL" id="JAEKNN010000054">
    <property type="protein sequence ID" value="MBJ7610007.1"/>
    <property type="molecule type" value="Genomic_DNA"/>
</dbReference>
<evidence type="ECO:0000256" key="8">
    <source>
        <dbReference type="ARBA" id="ARBA00022679"/>
    </source>
</evidence>
<evidence type="ECO:0000256" key="7">
    <source>
        <dbReference type="ARBA" id="ARBA00022490"/>
    </source>
</evidence>
<dbReference type="GO" id="GO:0016020">
    <property type="term" value="C:membrane"/>
    <property type="evidence" value="ECO:0007669"/>
    <property type="project" value="InterPro"/>
</dbReference>
<keyword evidence="9" id="KW-0479">Metal-binding</keyword>
<dbReference type="AlphaFoldDB" id="A0A934KRV0"/>
<evidence type="ECO:0000256" key="14">
    <source>
        <dbReference type="ARBA" id="ARBA00024827"/>
    </source>
</evidence>
<evidence type="ECO:0000313" key="18">
    <source>
        <dbReference type="EMBL" id="MBJ7610007.1"/>
    </source>
</evidence>
<evidence type="ECO:0000256" key="3">
    <source>
        <dbReference type="ARBA" id="ARBA00004496"/>
    </source>
</evidence>
<evidence type="ECO:0000256" key="4">
    <source>
        <dbReference type="ARBA" id="ARBA00012438"/>
    </source>
</evidence>
<evidence type="ECO:0000256" key="10">
    <source>
        <dbReference type="ARBA" id="ARBA00022777"/>
    </source>
</evidence>
<evidence type="ECO:0000256" key="2">
    <source>
        <dbReference type="ARBA" id="ARBA00001966"/>
    </source>
</evidence>
<comment type="caution">
    <text evidence="18">The sequence shown here is derived from an EMBL/GenBank/DDBJ whole genome shotgun (WGS) entry which is preliminary data.</text>
</comment>
<accession>A0A934KRV0</accession>
<comment type="function">
    <text evidence="14">Member of the two-component regulatory system NreB/NreC involved in the control of dissimilatory nitrate/nitrite reduction in response to oxygen. NreB functions as a direct oxygen sensor histidine kinase which is autophosphorylated, in the absence of oxygen, probably at the conserved histidine residue, and transfers its phosphate group probably to a conserved aspartate residue of NreC. NreB/NreC activates the expression of the nitrate (narGHJI) and nitrite (nir) reductase operons, as well as the putative nitrate transporter gene narT.</text>
</comment>
<dbReference type="GO" id="GO:0005737">
    <property type="term" value="C:cytoplasm"/>
    <property type="evidence" value="ECO:0007669"/>
    <property type="project" value="UniProtKB-SubCell"/>
</dbReference>
<dbReference type="InterPro" id="IPR004358">
    <property type="entry name" value="Sig_transdc_His_kin-like_C"/>
</dbReference>
<dbReference type="EC" id="2.7.13.3" evidence="4"/>
<dbReference type="Gene3D" id="3.30.565.10">
    <property type="entry name" value="Histidine kinase-like ATPase, C-terminal domain"/>
    <property type="match status" value="1"/>
</dbReference>
<evidence type="ECO:0000256" key="12">
    <source>
        <dbReference type="ARBA" id="ARBA00023012"/>
    </source>
</evidence>
<keyword evidence="10 18" id="KW-0418">Kinase</keyword>
<dbReference type="SMART" id="SM00387">
    <property type="entry name" value="HATPase_c"/>
    <property type="match status" value="1"/>
</dbReference>
<keyword evidence="16" id="KW-0472">Membrane</keyword>
<dbReference type="SUPFAM" id="SSF55874">
    <property type="entry name" value="ATPase domain of HSP90 chaperone/DNA topoisomerase II/histidine kinase"/>
    <property type="match status" value="1"/>
</dbReference>
<keyword evidence="8" id="KW-0808">Transferase</keyword>
<dbReference type="InterPro" id="IPR036890">
    <property type="entry name" value="HATPase_C_sf"/>
</dbReference>
<keyword evidence="6" id="KW-0004">4Fe-4S</keyword>
<evidence type="ECO:0000256" key="13">
    <source>
        <dbReference type="ARBA" id="ARBA00023014"/>
    </source>
</evidence>
<keyword evidence="16" id="KW-0812">Transmembrane</keyword>
<evidence type="ECO:0000259" key="17">
    <source>
        <dbReference type="PROSITE" id="PS50109"/>
    </source>
</evidence>
<evidence type="ECO:0000256" key="16">
    <source>
        <dbReference type="SAM" id="Phobius"/>
    </source>
</evidence>
<gene>
    <name evidence="18" type="ORF">JF887_11350</name>
</gene>
<dbReference type="CDD" id="cd16917">
    <property type="entry name" value="HATPase_UhpB-NarQ-NarX-like"/>
    <property type="match status" value="1"/>
</dbReference>
<dbReference type="InterPro" id="IPR003594">
    <property type="entry name" value="HATPase_dom"/>
</dbReference>
<dbReference type="Proteomes" id="UP000614410">
    <property type="component" value="Unassembled WGS sequence"/>
</dbReference>
<dbReference type="InterPro" id="IPR011712">
    <property type="entry name" value="Sig_transdc_His_kin_sub3_dim/P"/>
</dbReference>
<name>A0A934KRV0_9BACT</name>
<organism evidence="18 19">
    <name type="scientific">Candidatus Amunia macphersoniae</name>
    <dbReference type="NCBI Taxonomy" id="3127014"/>
    <lineage>
        <taxon>Bacteria</taxon>
        <taxon>Bacillati</taxon>
        <taxon>Candidatus Dormiibacterota</taxon>
        <taxon>Candidatus Dormibacteria</taxon>
        <taxon>Candidatus Aeolococcales</taxon>
        <taxon>Candidatus Aeolococcaceae</taxon>
        <taxon>Candidatus Amunia</taxon>
    </lineage>
</organism>
<evidence type="ECO:0000313" key="19">
    <source>
        <dbReference type="Proteomes" id="UP000614410"/>
    </source>
</evidence>
<evidence type="ECO:0000256" key="5">
    <source>
        <dbReference type="ARBA" id="ARBA00017322"/>
    </source>
</evidence>
<evidence type="ECO:0000256" key="15">
    <source>
        <dbReference type="ARBA" id="ARBA00030800"/>
    </source>
</evidence>
<comment type="cofactor">
    <cofactor evidence="2">
        <name>[4Fe-4S] cluster</name>
        <dbReference type="ChEBI" id="CHEBI:49883"/>
    </cofactor>
</comment>
<dbReference type="GO" id="GO:0000155">
    <property type="term" value="F:phosphorelay sensor kinase activity"/>
    <property type="evidence" value="ECO:0007669"/>
    <property type="project" value="InterPro"/>
</dbReference>
<evidence type="ECO:0000256" key="1">
    <source>
        <dbReference type="ARBA" id="ARBA00000085"/>
    </source>
</evidence>
<dbReference type="InterPro" id="IPR050482">
    <property type="entry name" value="Sensor_HK_TwoCompSys"/>
</dbReference>
<sequence length="454" mass="48643">MTAVDDSGGQARHHGADRSLVGREVARFVAAGLLAACLIGVGTFLVVSRDAEQQAVRHATDITQVEGRGVVQPALSDALLTGEPGAIASLDHLVHQRILSPDVVRVKLWSAAGDVVYSDEPRLIGRHFGLPAGETKALQNGVAAADVSNLSEPENQYEQGFGKLLQVYLPVHTPGGTALLFETYQRYTAISQYQQSVWSSFLPVLIAGLALLFIVQIPLSMRLAGRLRSSLAQREALLERAINASEQERRRIARDLHDGVVQKLAAVSISLGALTRRLGARRVTEPVSADGVVRTVDEAAAETREAMRDLRTLIVEIAPPNLLAGGIDNALRDLLEPLAARGVSTRLDAPHHAGLSKPMTTLVFRVAQEALRNAGNHAHAQHVEVRLRHGGDRVRLEVDDDGRGFSDSELETRRREGHVGLSLLGDLVADAGGSLDVASSPGKGTRVVVEVPCQ</sequence>
<proteinExistence type="predicted"/>
<keyword evidence="7" id="KW-0963">Cytoplasm</keyword>
<dbReference type="GO" id="GO:0046872">
    <property type="term" value="F:metal ion binding"/>
    <property type="evidence" value="ECO:0007669"/>
    <property type="project" value="UniProtKB-KW"/>
</dbReference>
<dbReference type="Pfam" id="PF07730">
    <property type="entry name" value="HisKA_3"/>
    <property type="match status" value="1"/>
</dbReference>
<feature type="transmembrane region" description="Helical" evidence="16">
    <location>
        <begin position="197"/>
        <end position="219"/>
    </location>
</feature>
<keyword evidence="13" id="KW-0411">Iron-sulfur</keyword>
<keyword evidence="11" id="KW-0408">Iron</keyword>
<evidence type="ECO:0000256" key="9">
    <source>
        <dbReference type="ARBA" id="ARBA00022723"/>
    </source>
</evidence>